<dbReference type="InterPro" id="IPR004675">
    <property type="entry name" value="AhpD_core"/>
</dbReference>
<dbReference type="RefSeq" id="WP_166096957.1">
    <property type="nucleotide sequence ID" value="NZ_CP096255.1"/>
</dbReference>
<dbReference type="Gene3D" id="1.20.1290.10">
    <property type="entry name" value="AhpD-like"/>
    <property type="match status" value="1"/>
</dbReference>
<dbReference type="PANTHER" id="PTHR34846">
    <property type="entry name" value="4-CARBOXYMUCONOLACTONE DECARBOXYLASE FAMILY PROTEIN (AFU_ORTHOLOGUE AFUA_6G11590)"/>
    <property type="match status" value="1"/>
</dbReference>
<gene>
    <name evidence="1" type="ORF">HAP41_0000023155</name>
</gene>
<dbReference type="InterPro" id="IPR029032">
    <property type="entry name" value="AhpD-like"/>
</dbReference>
<reference evidence="1" key="1">
    <citation type="journal article" date="2017" name="Syst. Appl. Microbiol.">
        <title>Soybeans inoculated with root zone soils of Canadian native legumes harbour diverse and novel Bradyrhizobium spp. that possess agricultural potential.</title>
        <authorList>
            <person name="Bromfield E.S.P."/>
            <person name="Cloutier S."/>
            <person name="Tambong J.T."/>
            <person name="Tran Thi T.V."/>
        </authorList>
    </citation>
    <scope>NUCLEOTIDE SEQUENCE</scope>
    <source>
        <strain evidence="1">1S5</strain>
    </source>
</reference>
<reference evidence="1" key="2">
    <citation type="submission" date="2022-04" db="EMBL/GenBank/DDBJ databases">
        <authorList>
            <person name="Bromfield E.S.P."/>
            <person name="Cloutier S."/>
        </authorList>
    </citation>
    <scope>NUCLEOTIDE SEQUENCE</scope>
    <source>
        <strain evidence="1">1S5</strain>
    </source>
</reference>
<dbReference type="AlphaFoldDB" id="A0A8T5V7V6"/>
<dbReference type="NCBIfam" id="TIGR00778">
    <property type="entry name" value="ahpD_dom"/>
    <property type="match status" value="1"/>
</dbReference>
<dbReference type="GO" id="GO:0051920">
    <property type="term" value="F:peroxiredoxin activity"/>
    <property type="evidence" value="ECO:0007669"/>
    <property type="project" value="InterPro"/>
</dbReference>
<name>A0A8T5V7V6_9BRAD</name>
<dbReference type="PANTHER" id="PTHR34846:SF10">
    <property type="entry name" value="CYTOPLASMIC PROTEIN"/>
    <property type="match status" value="1"/>
</dbReference>
<organism evidence="1 2">
    <name type="scientific">Bradyrhizobium barranii subsp. apii</name>
    <dbReference type="NCBI Taxonomy" id="2819348"/>
    <lineage>
        <taxon>Bacteria</taxon>
        <taxon>Pseudomonadati</taxon>
        <taxon>Pseudomonadota</taxon>
        <taxon>Alphaproteobacteria</taxon>
        <taxon>Hyphomicrobiales</taxon>
        <taxon>Nitrobacteraceae</taxon>
        <taxon>Bradyrhizobium</taxon>
        <taxon>Bradyrhizobium barranii</taxon>
    </lineage>
</organism>
<protein>
    <submittedName>
        <fullName evidence="1">Carboxymuconolactone decarboxylase family protein</fullName>
    </submittedName>
</protein>
<sequence>MTRRLDYDRIAPAGVKALGGVYGYIMQSNLPAGLINLVYLRVSQINNCAYCLDMHMRDLLKSGVKIEKLALLQAWEEAGNLFDARERAALAWAETVTRVADTGVPDQAYEAARGVFEERELVDLTIAIGLMNTYNRMAISFRKTPQAAVEKTA</sequence>
<accession>A0A8T5V7V6</accession>
<dbReference type="EMBL" id="CP096255">
    <property type="protein sequence ID" value="UPT91565.1"/>
    <property type="molecule type" value="Genomic_DNA"/>
</dbReference>
<evidence type="ECO:0000313" key="1">
    <source>
        <dbReference type="EMBL" id="UPT91565.1"/>
    </source>
</evidence>
<evidence type="ECO:0000313" key="2">
    <source>
        <dbReference type="Proteomes" id="UP000551709"/>
    </source>
</evidence>
<dbReference type="SUPFAM" id="SSF69118">
    <property type="entry name" value="AhpD-like"/>
    <property type="match status" value="1"/>
</dbReference>
<dbReference type="Proteomes" id="UP000551709">
    <property type="component" value="Chromosome"/>
</dbReference>
<dbReference type="Pfam" id="PF02627">
    <property type="entry name" value="CMD"/>
    <property type="match status" value="1"/>
</dbReference>
<proteinExistence type="predicted"/>
<dbReference type="InterPro" id="IPR003779">
    <property type="entry name" value="CMD-like"/>
</dbReference>